<dbReference type="InterPro" id="IPR014756">
    <property type="entry name" value="Ig_E-set"/>
</dbReference>
<keyword evidence="2" id="KW-0732">Signal</keyword>
<dbReference type="Proteomes" id="UP000322699">
    <property type="component" value="Unassembled WGS sequence"/>
</dbReference>
<dbReference type="InterPro" id="IPR006047">
    <property type="entry name" value="GH13_cat_dom"/>
</dbReference>
<evidence type="ECO:0000313" key="4">
    <source>
        <dbReference type="EMBL" id="KAA1261321.1"/>
    </source>
</evidence>
<protein>
    <submittedName>
        <fullName evidence="4">Pullulanase</fullName>
        <ecNumber evidence="4">3.2.1.41</ecNumber>
    </submittedName>
</protein>
<keyword evidence="4" id="KW-0378">Hydrolase</keyword>
<evidence type="ECO:0000259" key="3">
    <source>
        <dbReference type="SMART" id="SM00642"/>
    </source>
</evidence>
<dbReference type="AlphaFoldDB" id="A0A5B1CM15"/>
<dbReference type="SUPFAM" id="SSF81296">
    <property type="entry name" value="E set domains"/>
    <property type="match status" value="1"/>
</dbReference>
<dbReference type="Pfam" id="PF02922">
    <property type="entry name" value="CBM_48"/>
    <property type="match status" value="1"/>
</dbReference>
<name>A0A5B1CM15_9BACT</name>
<evidence type="ECO:0000256" key="2">
    <source>
        <dbReference type="SAM" id="SignalP"/>
    </source>
</evidence>
<proteinExistence type="inferred from homology"/>
<evidence type="ECO:0000256" key="1">
    <source>
        <dbReference type="ARBA" id="ARBA00008061"/>
    </source>
</evidence>
<keyword evidence="4" id="KW-0326">Glycosidase</keyword>
<dbReference type="GO" id="GO:0051060">
    <property type="term" value="F:pullulanase activity"/>
    <property type="evidence" value="ECO:0007669"/>
    <property type="project" value="UniProtKB-EC"/>
</dbReference>
<dbReference type="CDD" id="cd02860">
    <property type="entry name" value="E_set_Pullulanase"/>
    <property type="match status" value="1"/>
</dbReference>
<organism evidence="4 5">
    <name type="scientific">Rubripirellula obstinata</name>
    <dbReference type="NCBI Taxonomy" id="406547"/>
    <lineage>
        <taxon>Bacteria</taxon>
        <taxon>Pseudomonadati</taxon>
        <taxon>Planctomycetota</taxon>
        <taxon>Planctomycetia</taxon>
        <taxon>Pirellulales</taxon>
        <taxon>Pirellulaceae</taxon>
        <taxon>Rubripirellula</taxon>
    </lineage>
</organism>
<comment type="similarity">
    <text evidence="1">Belongs to the glycosyl hydrolase 13 family.</text>
</comment>
<dbReference type="Gene3D" id="2.60.40.10">
    <property type="entry name" value="Immunoglobulins"/>
    <property type="match status" value="1"/>
</dbReference>
<sequence precursor="true">MFHHFTRLVCCLTVLHFFVASQAPAIWAQEQAVSQSNHFQPDQLPPAKMLQLTEIERASGYIDLNETTFFVFDSSLYNLNPNHVVVTGEFRGWDQDMQDPDWTLTRSGQVPTIWTLAVPRSSTKAIRPSSPFKFRIDDGQWIDPHALAVNKQSGNLIYRMGEKPARLRAEMLGNGTISVSLDALPEVSDFDPADFRLTNAVGRDVPLQSFKAQGSTIGVLTPAEAIDRNRVYYLEYPAMNLRTLCRRDGWMRHLQSSKPLGAEVAEDGSQTTFRLFAPRATDVRLYLYEQAEDEKESKQLAMVRDEDGIWESSVDSDLHGIYYDFSVHGPSDPGNYFYETHPVRISDPYARVSVDSFGKCRVWRATKPATPLKNGRPAMEDVVAYEVHVEDFTLDLPVDEDIKGTFAAMTKTGLVNDSGAPVGFDHLKRLGVNVIHLMPVQEYLHYPDDVWQEAFADDPYMIKAGVHKSNYQWGYRTTHAFAIETRYRTKGTPHGAQRDQFRDMVQAFHDHDMAVIIDLVPNHTGENMDGRHYLFNFNAIDLPYYHRTDEDLNHIGPFGNEIKTEDRPMVQRWLIDQCKDLIAEFGIDGFRIDLAGQIDKASLIKLREALDPDVIIYGEPWIAPSDPDVAANPDWSWYKSDAPITYFQDGARNAFKGPTSDPTIKATDRGFAGGDASQRHNVQLAISNGFDDEVVPNRGINYLDIHDNWTLADQFATTDWDGRKGVDEGPYKVAAGLLMTSLGPIVVHGGTEMMRSKGLFPNQEVTKLLPDGMLVYHGKKDSYNLRNANLFLWQNAGIDPEKDPASHQYTNMINYWRGLIELRQSDHGRCLRVGTKPGDDYIQWILPANAHHLGYIIDASMMVLVNTANDDATFQNVALPAGKWRMVANDSVVDVNGVARGRDAILRGARLHDVTVPKTSLKIFVKD</sequence>
<dbReference type="OrthoDB" id="226102at2"/>
<dbReference type="GO" id="GO:0005975">
    <property type="term" value="P:carbohydrate metabolic process"/>
    <property type="evidence" value="ECO:0007669"/>
    <property type="project" value="InterPro"/>
</dbReference>
<evidence type="ECO:0000313" key="5">
    <source>
        <dbReference type="Proteomes" id="UP000322699"/>
    </source>
</evidence>
<comment type="caution">
    <text evidence="4">The sequence shown here is derived from an EMBL/GenBank/DDBJ whole genome shotgun (WGS) entry which is preliminary data.</text>
</comment>
<dbReference type="RefSeq" id="WP_068264306.1">
    <property type="nucleotide sequence ID" value="NZ_VRLW01000001.1"/>
</dbReference>
<dbReference type="EC" id="3.2.1.41" evidence="4"/>
<dbReference type="PANTHER" id="PTHR43002">
    <property type="entry name" value="GLYCOGEN DEBRANCHING ENZYME"/>
    <property type="match status" value="1"/>
</dbReference>
<dbReference type="InterPro" id="IPR004193">
    <property type="entry name" value="Glyco_hydro_13_N"/>
</dbReference>
<dbReference type="SUPFAM" id="SSF51445">
    <property type="entry name" value="(Trans)glycosidases"/>
    <property type="match status" value="1"/>
</dbReference>
<accession>A0A5B1CM15</accession>
<feature type="domain" description="Glycosyl hydrolase family 13 catalytic" evidence="3">
    <location>
        <begin position="416"/>
        <end position="823"/>
    </location>
</feature>
<keyword evidence="5" id="KW-1185">Reference proteome</keyword>
<dbReference type="Pfam" id="PF00128">
    <property type="entry name" value="Alpha-amylase"/>
    <property type="match status" value="1"/>
</dbReference>
<feature type="signal peptide" evidence="2">
    <location>
        <begin position="1"/>
        <end position="25"/>
    </location>
</feature>
<dbReference type="InterPro" id="IPR017853">
    <property type="entry name" value="GH"/>
</dbReference>
<dbReference type="Gene3D" id="3.20.20.80">
    <property type="entry name" value="Glycosidases"/>
    <property type="match status" value="1"/>
</dbReference>
<dbReference type="SMART" id="SM00642">
    <property type="entry name" value="Aamy"/>
    <property type="match status" value="1"/>
</dbReference>
<gene>
    <name evidence="4" type="primary">pulA</name>
    <name evidence="4" type="ORF">LF1_38680</name>
</gene>
<dbReference type="InterPro" id="IPR013783">
    <property type="entry name" value="Ig-like_fold"/>
</dbReference>
<reference evidence="4 5" key="1">
    <citation type="submission" date="2019-08" db="EMBL/GenBank/DDBJ databases">
        <title>Deep-cultivation of Planctomycetes and their phenomic and genomic characterization uncovers novel biology.</title>
        <authorList>
            <person name="Wiegand S."/>
            <person name="Jogler M."/>
            <person name="Boedeker C."/>
            <person name="Pinto D."/>
            <person name="Vollmers J."/>
            <person name="Rivas-Marin E."/>
            <person name="Kohn T."/>
            <person name="Peeters S.H."/>
            <person name="Heuer A."/>
            <person name="Rast P."/>
            <person name="Oberbeckmann S."/>
            <person name="Bunk B."/>
            <person name="Jeske O."/>
            <person name="Meyerdierks A."/>
            <person name="Storesund J.E."/>
            <person name="Kallscheuer N."/>
            <person name="Luecker S."/>
            <person name="Lage O.M."/>
            <person name="Pohl T."/>
            <person name="Merkel B.J."/>
            <person name="Hornburger P."/>
            <person name="Mueller R.-W."/>
            <person name="Bruemmer F."/>
            <person name="Labrenz M."/>
            <person name="Spormann A.M."/>
            <person name="Op Den Camp H."/>
            <person name="Overmann J."/>
            <person name="Amann R."/>
            <person name="Jetten M.S.M."/>
            <person name="Mascher T."/>
            <person name="Medema M.H."/>
            <person name="Devos D.P."/>
            <person name="Kaster A.-K."/>
            <person name="Ovreas L."/>
            <person name="Rohde M."/>
            <person name="Galperin M.Y."/>
            <person name="Jogler C."/>
        </authorList>
    </citation>
    <scope>NUCLEOTIDE SEQUENCE [LARGE SCALE GENOMIC DNA]</scope>
    <source>
        <strain evidence="4 5">LF1</strain>
    </source>
</reference>
<feature type="chain" id="PRO_5023065326" evidence="2">
    <location>
        <begin position="26"/>
        <end position="927"/>
    </location>
</feature>
<dbReference type="EMBL" id="VRLW01000001">
    <property type="protein sequence ID" value="KAA1261321.1"/>
    <property type="molecule type" value="Genomic_DNA"/>
</dbReference>